<evidence type="ECO:0000313" key="12">
    <source>
        <dbReference type="Proteomes" id="UP000757232"/>
    </source>
</evidence>
<keyword evidence="6" id="KW-0333">Golgi apparatus</keyword>
<dbReference type="Pfam" id="PF08318">
    <property type="entry name" value="COG4_m"/>
    <property type="match status" value="1"/>
</dbReference>
<comment type="subcellular location">
    <subcellularLocation>
        <location evidence="1">Golgi apparatus membrane</location>
        <topology evidence="1">Peripheral membrane protein</topology>
    </subcellularLocation>
</comment>
<feature type="region of interest" description="Disordered" evidence="9">
    <location>
        <begin position="358"/>
        <end position="380"/>
    </location>
</feature>
<protein>
    <recommendedName>
        <fullName evidence="3">Conserved oligomeric Golgi complex subunit 4</fullName>
    </recommendedName>
    <alternativeName>
        <fullName evidence="8">Component of oligomeric Golgi complex 4</fullName>
    </alternativeName>
</protein>
<name>A0A9Q5I476_SANBA</name>
<dbReference type="EMBL" id="LNZH02000090">
    <property type="protein sequence ID" value="OCB91390.1"/>
    <property type="molecule type" value="Genomic_DNA"/>
</dbReference>
<gene>
    <name evidence="11" type="ORF">A7U60_g1344</name>
</gene>
<evidence type="ECO:0000256" key="2">
    <source>
        <dbReference type="ARBA" id="ARBA00009215"/>
    </source>
</evidence>
<dbReference type="OrthoDB" id="47059at2759"/>
<dbReference type="Proteomes" id="UP000757232">
    <property type="component" value="Unassembled WGS sequence"/>
</dbReference>
<accession>A0A9Q5I476</accession>
<evidence type="ECO:0000256" key="6">
    <source>
        <dbReference type="ARBA" id="ARBA00023034"/>
    </source>
</evidence>
<evidence type="ECO:0000256" key="5">
    <source>
        <dbReference type="ARBA" id="ARBA00022927"/>
    </source>
</evidence>
<sequence>MDGLFQTRPHPSSLTTLPDILASLAALEEEESQLSESLAAILTNDEPVRSSLERLRALVPQLEEIGSDSELLANTIAATAQTAERVGGRVRTLDEEMKRVREAGERVSQVMELKVWNSLAELQNAIDSRDWETATRHCARATALPLEVISGPFAESAVPTAELPLPPPQTLQGFREQLRDIFLQQFAQASRARDSNMTTRFFKLLPSIGWEQEGLEAYASFVLTLVQSKSPATMKSSSPLYYVTALTALFESVCSILDQHQPVVEKYYGEGKMQTVVIYLVRECDAVVRRLLNGWEEDRHIGRMISETSTTSFASPTRAVSNALEEQSIDPRDVDKVLNEIAAMHAFLALEKSGIDMDSQNNNSATEESDDTDTASYSSHESLDSDKNIIEIIEKSACRSMFDDVLKRCYMPLETWYLRCTMNQAHRTSMIDDSQMPPVTTLPDIVFYILKSVFLRLVSTGSSDTVEGTSKHIREVLENDYISVIKRKLDESGIDQLFNQLIRPRLRNFIPEIYRDVSYVLDEDGFSASEYQDIVRKRFIKAWENIVDGFKVVLINQRLSRQLTSYCGQDSFTESNYRIFVGQVIDVLIRPWEKYVMTVKYTELGAIRFDQDIRAISTYLSSQAALGDIREKLQRLQQISTLLNIDKDEDVDDFYSSSGIAWKITMTEARAIAALKV</sequence>
<dbReference type="InterPro" id="IPR048680">
    <property type="entry name" value="COG4_N"/>
</dbReference>
<keyword evidence="5" id="KW-0653">Protein transport</keyword>
<dbReference type="AlphaFoldDB" id="A0A9Q5I476"/>
<evidence type="ECO:0000256" key="3">
    <source>
        <dbReference type="ARBA" id="ARBA00020975"/>
    </source>
</evidence>
<proteinExistence type="inferred from homology"/>
<comment type="similarity">
    <text evidence="2">Belongs to the COG4 family.</text>
</comment>
<dbReference type="InterPro" id="IPR013167">
    <property type="entry name" value="COG4_M"/>
</dbReference>
<dbReference type="Pfam" id="PF20663">
    <property type="entry name" value="COG4_N"/>
    <property type="match status" value="1"/>
</dbReference>
<dbReference type="SMART" id="SM00762">
    <property type="entry name" value="Cog4"/>
    <property type="match status" value="1"/>
</dbReference>
<evidence type="ECO:0000256" key="9">
    <source>
        <dbReference type="SAM" id="MobiDB-lite"/>
    </source>
</evidence>
<evidence type="ECO:0000256" key="8">
    <source>
        <dbReference type="ARBA" id="ARBA00031340"/>
    </source>
</evidence>
<dbReference type="PANTHER" id="PTHR24016:SF0">
    <property type="entry name" value="CONSERVED OLIGOMERIC GOLGI COMPLEX SUBUNIT 4"/>
    <property type="match status" value="1"/>
</dbReference>
<dbReference type="Gene3D" id="1.20.58.1970">
    <property type="match status" value="1"/>
</dbReference>
<evidence type="ECO:0000256" key="4">
    <source>
        <dbReference type="ARBA" id="ARBA00022448"/>
    </source>
</evidence>
<dbReference type="GO" id="GO:0015031">
    <property type="term" value="P:protein transport"/>
    <property type="evidence" value="ECO:0007669"/>
    <property type="project" value="UniProtKB-KW"/>
</dbReference>
<evidence type="ECO:0000313" key="11">
    <source>
        <dbReference type="EMBL" id="OCB91390.1"/>
    </source>
</evidence>
<comment type="caution">
    <text evidence="11">The sequence shown here is derived from an EMBL/GenBank/DDBJ whole genome shotgun (WGS) entry which is preliminary data.</text>
</comment>
<dbReference type="PANTHER" id="PTHR24016">
    <property type="entry name" value="CONSERVED OLIGOMERIC GOLGI COMPLEX SUBUNIT 4"/>
    <property type="match status" value="1"/>
</dbReference>
<dbReference type="InterPro" id="IPR048682">
    <property type="entry name" value="COG4"/>
</dbReference>
<keyword evidence="12" id="KW-1185">Reference proteome</keyword>
<evidence type="ECO:0000259" key="10">
    <source>
        <dbReference type="SMART" id="SM00762"/>
    </source>
</evidence>
<keyword evidence="7" id="KW-0472">Membrane</keyword>
<evidence type="ECO:0000256" key="7">
    <source>
        <dbReference type="ARBA" id="ARBA00023136"/>
    </source>
</evidence>
<reference evidence="11" key="1">
    <citation type="submission" date="2016-06" db="EMBL/GenBank/DDBJ databases">
        <title>Draft Genome sequence of the fungus Inonotus baumii.</title>
        <authorList>
            <person name="Zhu H."/>
            <person name="Lin W."/>
        </authorList>
    </citation>
    <scope>NUCLEOTIDE SEQUENCE</scope>
    <source>
        <strain evidence="11">821</strain>
    </source>
</reference>
<organism evidence="11 12">
    <name type="scientific">Sanghuangporus baumii</name>
    <name type="common">Phellinus baumii</name>
    <dbReference type="NCBI Taxonomy" id="108892"/>
    <lineage>
        <taxon>Eukaryota</taxon>
        <taxon>Fungi</taxon>
        <taxon>Dikarya</taxon>
        <taxon>Basidiomycota</taxon>
        <taxon>Agaricomycotina</taxon>
        <taxon>Agaricomycetes</taxon>
        <taxon>Hymenochaetales</taxon>
        <taxon>Hymenochaetaceae</taxon>
        <taxon>Sanghuangporus</taxon>
    </lineage>
</organism>
<evidence type="ECO:0000256" key="1">
    <source>
        <dbReference type="ARBA" id="ARBA00004395"/>
    </source>
</evidence>
<feature type="domain" description="COG4 transport protein middle alpha-helical bundle" evidence="10">
    <location>
        <begin position="171"/>
        <end position="490"/>
    </location>
</feature>
<dbReference type="GO" id="GO:0000139">
    <property type="term" value="C:Golgi membrane"/>
    <property type="evidence" value="ECO:0007669"/>
    <property type="project" value="UniProtKB-SubCell"/>
</dbReference>
<keyword evidence="4" id="KW-0813">Transport</keyword>